<evidence type="ECO:0000259" key="1">
    <source>
        <dbReference type="Pfam" id="PF02955"/>
    </source>
</evidence>
<gene>
    <name evidence="2" type="ORF">NCTC11388_01161</name>
</gene>
<proteinExistence type="predicted"/>
<sequence>MYFVGLDIVGNKIMEINVFSPGALPQASALNEEDYTTVIIENLEKKVSLNKRN</sequence>
<dbReference type="InterPro" id="IPR004218">
    <property type="entry name" value="GSHS_ATP-bd"/>
</dbReference>
<dbReference type="AlphaFoldDB" id="A0A380BKP3"/>
<accession>A0A380BKP3</accession>
<dbReference type="Pfam" id="PF02955">
    <property type="entry name" value="GSH-S_ATP"/>
    <property type="match status" value="1"/>
</dbReference>
<dbReference type="EMBL" id="UGYW01000002">
    <property type="protein sequence ID" value="SUJ02684.1"/>
    <property type="molecule type" value="Genomic_DNA"/>
</dbReference>
<organism evidence="2 3">
    <name type="scientific">Sphingobacterium spiritivorum</name>
    <name type="common">Flavobacterium spiritivorum</name>
    <dbReference type="NCBI Taxonomy" id="258"/>
    <lineage>
        <taxon>Bacteria</taxon>
        <taxon>Pseudomonadati</taxon>
        <taxon>Bacteroidota</taxon>
        <taxon>Sphingobacteriia</taxon>
        <taxon>Sphingobacteriales</taxon>
        <taxon>Sphingobacteriaceae</taxon>
        <taxon>Sphingobacterium</taxon>
    </lineage>
</organism>
<reference evidence="2 3" key="1">
    <citation type="submission" date="2018-06" db="EMBL/GenBank/DDBJ databases">
        <authorList>
            <consortium name="Pathogen Informatics"/>
            <person name="Doyle S."/>
        </authorList>
    </citation>
    <scope>NUCLEOTIDE SEQUENCE [LARGE SCALE GENOMIC DNA]</scope>
    <source>
        <strain evidence="2 3">NCTC11388</strain>
    </source>
</reference>
<dbReference type="Gene3D" id="3.30.470.20">
    <property type="entry name" value="ATP-grasp fold, B domain"/>
    <property type="match status" value="1"/>
</dbReference>
<name>A0A380BKP3_SPHSI</name>
<dbReference type="GO" id="GO:0004363">
    <property type="term" value="F:glutathione synthase activity"/>
    <property type="evidence" value="ECO:0007669"/>
    <property type="project" value="InterPro"/>
</dbReference>
<protein>
    <submittedName>
        <fullName evidence="2">Glutathione synthetase</fullName>
    </submittedName>
</protein>
<evidence type="ECO:0000313" key="3">
    <source>
        <dbReference type="Proteomes" id="UP000254893"/>
    </source>
</evidence>
<dbReference type="GO" id="GO:0005524">
    <property type="term" value="F:ATP binding"/>
    <property type="evidence" value="ECO:0007669"/>
    <property type="project" value="InterPro"/>
</dbReference>
<dbReference type="Proteomes" id="UP000254893">
    <property type="component" value="Unassembled WGS sequence"/>
</dbReference>
<evidence type="ECO:0000313" key="2">
    <source>
        <dbReference type="EMBL" id="SUJ02684.1"/>
    </source>
</evidence>
<feature type="domain" description="Prokaryotic glutathione synthetase ATP-binding" evidence="1">
    <location>
        <begin position="1"/>
        <end position="28"/>
    </location>
</feature>